<reference evidence="2" key="1">
    <citation type="submission" date="2017-02" db="EMBL/GenBank/DDBJ databases">
        <authorList>
            <person name="Varghese N."/>
            <person name="Submissions S."/>
        </authorList>
    </citation>
    <scope>NUCLEOTIDE SEQUENCE [LARGE SCALE GENOMIC DNA]</scope>
    <source>
        <strain evidence="2">ATCC 27094</strain>
    </source>
</reference>
<accession>A0A1T4PP91</accession>
<proteinExistence type="predicted"/>
<dbReference type="EMBL" id="FUWJ01000002">
    <property type="protein sequence ID" value="SJZ92708.1"/>
    <property type="molecule type" value="Genomic_DNA"/>
</dbReference>
<organism evidence="1 2">
    <name type="scientific">Enhydrobacter aerosaccus</name>
    <dbReference type="NCBI Taxonomy" id="225324"/>
    <lineage>
        <taxon>Bacteria</taxon>
        <taxon>Pseudomonadati</taxon>
        <taxon>Pseudomonadota</taxon>
        <taxon>Alphaproteobacteria</taxon>
        <taxon>Hyphomicrobiales</taxon>
        <taxon>Enhydrobacter</taxon>
    </lineage>
</organism>
<sequence length="98" mass="10084">MPHPKPAISSEQPAIGAPDISALILAVLKITYDATRSRAASSCVPAESPGLEDYSSGQIDSAVLLSHTLGWLAVGNASPSSVAITFRGIDVLKKRGLA</sequence>
<gene>
    <name evidence="1" type="ORF">SAMN02745126_02907</name>
</gene>
<protein>
    <submittedName>
        <fullName evidence="1">Uncharacterized protein</fullName>
    </submittedName>
</protein>
<evidence type="ECO:0000313" key="2">
    <source>
        <dbReference type="Proteomes" id="UP000190092"/>
    </source>
</evidence>
<dbReference type="STRING" id="225324.SAMN02745126_02907"/>
<name>A0A1T4PP91_9HYPH</name>
<keyword evidence="2" id="KW-1185">Reference proteome</keyword>
<evidence type="ECO:0000313" key="1">
    <source>
        <dbReference type="EMBL" id="SJZ92708.1"/>
    </source>
</evidence>
<dbReference type="Proteomes" id="UP000190092">
    <property type="component" value="Unassembled WGS sequence"/>
</dbReference>
<dbReference type="AlphaFoldDB" id="A0A1T4PP91"/>
<dbReference type="RefSeq" id="WP_085934548.1">
    <property type="nucleotide sequence ID" value="NZ_FUWJ01000002.1"/>
</dbReference>